<name>A0A3S4IFP5_CHRVL</name>
<dbReference type="GO" id="GO:0140740">
    <property type="term" value="F:ADP-riboxanase activity"/>
    <property type="evidence" value="ECO:0007669"/>
    <property type="project" value="UniProtKB-ARBA"/>
</dbReference>
<dbReference type="Pfam" id="PF06128">
    <property type="entry name" value="Shigella_OspC"/>
    <property type="match status" value="1"/>
</dbReference>
<dbReference type="InterPro" id="IPR036770">
    <property type="entry name" value="Ankyrin_rpt-contain_sf"/>
</dbReference>
<organism evidence="11 12">
    <name type="scientific">Chromobacterium violaceum</name>
    <dbReference type="NCBI Taxonomy" id="536"/>
    <lineage>
        <taxon>Bacteria</taxon>
        <taxon>Pseudomonadati</taxon>
        <taxon>Pseudomonadota</taxon>
        <taxon>Betaproteobacteria</taxon>
        <taxon>Neisseriales</taxon>
        <taxon>Chromobacteriaceae</taxon>
        <taxon>Chromobacterium</taxon>
    </lineage>
</organism>
<evidence type="ECO:0000313" key="12">
    <source>
        <dbReference type="Proteomes" id="UP000275777"/>
    </source>
</evidence>
<evidence type="ECO:0000256" key="3">
    <source>
        <dbReference type="ARBA" id="ARBA00022656"/>
    </source>
</evidence>
<evidence type="ECO:0000256" key="7">
    <source>
        <dbReference type="ARBA" id="ARBA00023239"/>
    </source>
</evidence>
<keyword evidence="2" id="KW-0964">Secreted</keyword>
<keyword evidence="7" id="KW-0456">Lyase</keyword>
<comment type="catalytic activity">
    <reaction evidence="9">
        <text>L-arginyl-[protein] + NAD(+) = ADP-riboxanated L-argininyl-[protein] + nicotinamide + NH4(+) + H(+)</text>
        <dbReference type="Rhea" id="RHEA:69500"/>
        <dbReference type="Rhea" id="RHEA-COMP:10532"/>
        <dbReference type="Rhea" id="RHEA-COMP:17719"/>
        <dbReference type="ChEBI" id="CHEBI:15378"/>
        <dbReference type="ChEBI" id="CHEBI:17154"/>
        <dbReference type="ChEBI" id="CHEBI:28938"/>
        <dbReference type="ChEBI" id="CHEBI:29965"/>
        <dbReference type="ChEBI" id="CHEBI:57540"/>
        <dbReference type="ChEBI" id="CHEBI:184300"/>
    </reaction>
    <physiologicalReaction direction="left-to-right" evidence="9">
        <dbReference type="Rhea" id="RHEA:69501"/>
    </physiologicalReaction>
</comment>
<keyword evidence="4" id="KW-0677">Repeat</keyword>
<keyword evidence="5" id="KW-0843">Virulence</keyword>
<comment type="subcellular location">
    <subcellularLocation>
        <location evidence="1">Secreted</location>
    </subcellularLocation>
</comment>
<evidence type="ECO:0000313" key="11">
    <source>
        <dbReference type="EMBL" id="VEB42464.1"/>
    </source>
</evidence>
<feature type="repeat" description="ANK" evidence="10">
    <location>
        <begin position="451"/>
        <end position="483"/>
    </location>
</feature>
<dbReference type="InterPro" id="IPR010366">
    <property type="entry name" value="OspC1-4"/>
</dbReference>
<reference evidence="11 12" key="1">
    <citation type="submission" date="2018-12" db="EMBL/GenBank/DDBJ databases">
        <authorList>
            <consortium name="Pathogen Informatics"/>
        </authorList>
    </citation>
    <scope>NUCLEOTIDE SEQUENCE [LARGE SCALE GENOMIC DNA]</scope>
    <source>
        <strain evidence="11 12">NCTC9695</strain>
    </source>
</reference>
<proteinExistence type="inferred from homology"/>
<gene>
    <name evidence="11" type="ORF">NCTC9695_02914</name>
</gene>
<evidence type="ECO:0000256" key="6">
    <source>
        <dbReference type="ARBA" id="ARBA00023043"/>
    </source>
</evidence>
<accession>A0A3S4IFP5</accession>
<dbReference type="GO" id="GO:0090729">
    <property type="term" value="F:toxin activity"/>
    <property type="evidence" value="ECO:0007669"/>
    <property type="project" value="UniProtKB-KW"/>
</dbReference>
<evidence type="ECO:0000256" key="10">
    <source>
        <dbReference type="PROSITE-ProRule" id="PRU00023"/>
    </source>
</evidence>
<dbReference type="GO" id="GO:0005576">
    <property type="term" value="C:extracellular region"/>
    <property type="evidence" value="ECO:0007669"/>
    <property type="project" value="UniProtKB-SubCell"/>
</dbReference>
<dbReference type="Gene3D" id="1.25.40.20">
    <property type="entry name" value="Ankyrin repeat-containing domain"/>
    <property type="match status" value="1"/>
</dbReference>
<evidence type="ECO:0000256" key="2">
    <source>
        <dbReference type="ARBA" id="ARBA00022525"/>
    </source>
</evidence>
<keyword evidence="6 10" id="KW-0040">ANK repeat</keyword>
<dbReference type="SUPFAM" id="SSF48403">
    <property type="entry name" value="Ankyrin repeat"/>
    <property type="match status" value="1"/>
</dbReference>
<dbReference type="EMBL" id="LR134182">
    <property type="protein sequence ID" value="VEB42464.1"/>
    <property type="molecule type" value="Genomic_DNA"/>
</dbReference>
<comment type="similarity">
    <text evidence="8">Belongs to the OspC family.</text>
</comment>
<dbReference type="PROSITE" id="PS50297">
    <property type="entry name" value="ANK_REP_REGION"/>
    <property type="match status" value="1"/>
</dbReference>
<evidence type="ECO:0000256" key="8">
    <source>
        <dbReference type="ARBA" id="ARBA00029451"/>
    </source>
</evidence>
<evidence type="ECO:0000256" key="9">
    <source>
        <dbReference type="ARBA" id="ARBA00047641"/>
    </source>
</evidence>
<dbReference type="PROSITE" id="PS50088">
    <property type="entry name" value="ANK_REPEAT"/>
    <property type="match status" value="1"/>
</dbReference>
<evidence type="ECO:0000256" key="4">
    <source>
        <dbReference type="ARBA" id="ARBA00022737"/>
    </source>
</evidence>
<sequence length="494" mass="53772">MILEPRPDASRKPFPVFVEVEPPEAGSGDPTAIGRRLSGIRRAPLPHVSAGSDGEAAAAGKIGAFLRKAVAAQSYGLMFANGKLFEATGDALEKRGQYGFSALQRLDGLSRRNLAAVEARLGALDSAERGLKERIMTGAWHFRHQSNAALDDGKTAAIASNHLLARESRSSGGNTFAGDKARLSNHDFVFFGVEFSGRGKQDKPLNHKHSTMDFGANAYVVPDTLPACRHGYLTLTDHFFNRVPGGREAEHQDFVGSFPQMGAETGRWIHEGKYRQNAPIFNYRDMKAAVALHLIEFLRDSKDAAFKAYVFDQAMQSGQALDRVLNSVFQAEFHIPRLMATTDYAKHPLRPMLLKEAVDSVNLPALSGLVSSKGDAVTAMWHAIDKGKDAVAAHLLGSWRFEAGDFASAPPGFYHELNYALSEHGASVYILDQFLSRGWAAVNAPFEHVNSGETMLDNAVKYGNREMAAALIKHGADRNLLSEWNGGKLDALLA</sequence>
<keyword evidence="3" id="KW-0800">Toxin</keyword>
<evidence type="ECO:0000256" key="5">
    <source>
        <dbReference type="ARBA" id="ARBA00023026"/>
    </source>
</evidence>
<dbReference type="InterPro" id="IPR002110">
    <property type="entry name" value="Ankyrin_rpt"/>
</dbReference>
<dbReference type="Proteomes" id="UP000275777">
    <property type="component" value="Chromosome"/>
</dbReference>
<evidence type="ECO:0000256" key="1">
    <source>
        <dbReference type="ARBA" id="ARBA00004613"/>
    </source>
</evidence>
<protein>
    <submittedName>
        <fullName evidence="11">Shigella flexneri OspC protein</fullName>
    </submittedName>
</protein>
<dbReference type="AlphaFoldDB" id="A0A3S4IFP5"/>